<dbReference type="CDD" id="cd03411">
    <property type="entry name" value="Ferrochelatase_N"/>
    <property type="match status" value="1"/>
</dbReference>
<evidence type="ECO:0000256" key="8">
    <source>
        <dbReference type="RuleBase" id="RU004185"/>
    </source>
</evidence>
<sequence length="347" mass="39039">MATRGIILMNLGSPDSTEVKDVRKYLLEFLMDGRVIDYPYLARLLLVGGIIAPLRAPKSAEAYKKVWTKEGSPLVVLTKQLQQALQPFVAAPVEIAMRYGNPSMQQAYDNLLAKVPDLEEVIAIPLYPHYAMSSYETAVEHAKAVHAKNKYTFKLDFVKPFYSEPNYIHALAESIQPHLQQEYDQILFSYHGLPQRHMKKADPTGCHCLKVDNCCEVASPAHATCYRHQCWTTTQLIAGALQIPKEKVGFSFQSRLGREEWLKPYTAKRLEELPGEGVKKLIILCPAFVSDCLETLEEIAMEGKEEFLHAGGESYTVIPCLNTNPLWVNALTAWMNDYANGSTTMLL</sequence>
<keyword evidence="7" id="KW-0963">Cytoplasm</keyword>
<dbReference type="InterPro" id="IPR033659">
    <property type="entry name" value="Ferrochelatase_N"/>
</dbReference>
<evidence type="ECO:0000313" key="10">
    <source>
        <dbReference type="Proteomes" id="UP000598971"/>
    </source>
</evidence>
<dbReference type="GO" id="GO:0006783">
    <property type="term" value="P:heme biosynthetic process"/>
    <property type="evidence" value="ECO:0007669"/>
    <property type="project" value="UniProtKB-UniRule"/>
</dbReference>
<dbReference type="Gene3D" id="3.40.50.1400">
    <property type="match status" value="2"/>
</dbReference>
<dbReference type="NCBIfam" id="TIGR00109">
    <property type="entry name" value="hemH"/>
    <property type="match status" value="1"/>
</dbReference>
<dbReference type="GO" id="GO:0005737">
    <property type="term" value="C:cytoplasm"/>
    <property type="evidence" value="ECO:0007669"/>
    <property type="project" value="UniProtKB-SubCell"/>
</dbReference>
<dbReference type="SUPFAM" id="SSF53800">
    <property type="entry name" value="Chelatase"/>
    <property type="match status" value="1"/>
</dbReference>
<comment type="catalytic activity">
    <reaction evidence="7">
        <text>heme b + 2 H(+) = protoporphyrin IX + Fe(2+)</text>
        <dbReference type="Rhea" id="RHEA:22584"/>
        <dbReference type="ChEBI" id="CHEBI:15378"/>
        <dbReference type="ChEBI" id="CHEBI:29033"/>
        <dbReference type="ChEBI" id="CHEBI:57306"/>
        <dbReference type="ChEBI" id="CHEBI:60344"/>
        <dbReference type="EC" id="4.98.1.1"/>
    </reaction>
</comment>
<evidence type="ECO:0000313" key="9">
    <source>
        <dbReference type="EMBL" id="NNV56148.1"/>
    </source>
</evidence>
<keyword evidence="4 7" id="KW-0456">Lyase</keyword>
<keyword evidence="3 7" id="KW-0350">Heme biosynthesis</keyword>
<dbReference type="CDD" id="cd00419">
    <property type="entry name" value="Ferrochelatase_C"/>
    <property type="match status" value="1"/>
</dbReference>
<dbReference type="UniPathway" id="UPA00252">
    <property type="reaction ID" value="UER00325"/>
</dbReference>
<evidence type="ECO:0000256" key="5">
    <source>
        <dbReference type="ARBA" id="ARBA00023244"/>
    </source>
</evidence>
<evidence type="ECO:0000256" key="1">
    <source>
        <dbReference type="ARBA" id="ARBA00007718"/>
    </source>
</evidence>
<dbReference type="Pfam" id="PF00762">
    <property type="entry name" value="Ferrochelatase"/>
    <property type="match status" value="1"/>
</dbReference>
<keyword evidence="5 7" id="KW-0627">Porphyrin biosynthesis</keyword>
<reference evidence="9" key="1">
    <citation type="submission" date="2019-10" db="EMBL/GenBank/DDBJ databases">
        <title>Draft genome sequence of Panacibacter sp. KCS-6.</title>
        <authorList>
            <person name="Yim K.J."/>
        </authorList>
    </citation>
    <scope>NUCLEOTIDE SEQUENCE</scope>
    <source>
        <strain evidence="9">KCS-6</strain>
    </source>
</reference>
<evidence type="ECO:0000256" key="2">
    <source>
        <dbReference type="ARBA" id="ARBA00023004"/>
    </source>
</evidence>
<dbReference type="GO" id="GO:0004325">
    <property type="term" value="F:ferrochelatase activity"/>
    <property type="evidence" value="ECO:0007669"/>
    <property type="project" value="UniProtKB-UniRule"/>
</dbReference>
<comment type="similarity">
    <text evidence="1 7 8">Belongs to the ferrochelatase family.</text>
</comment>
<protein>
    <recommendedName>
        <fullName evidence="7">Ferrochelatase</fullName>
        <ecNumber evidence="7">4.98.1.1</ecNumber>
    </recommendedName>
    <alternativeName>
        <fullName evidence="7">Heme synthase</fullName>
    </alternativeName>
    <alternativeName>
        <fullName evidence="7">Protoheme ferro-lyase</fullName>
    </alternativeName>
</protein>
<dbReference type="InterPro" id="IPR033644">
    <property type="entry name" value="Ferrochelatase_C"/>
</dbReference>
<dbReference type="AlphaFoldDB" id="A0A8J8JTN7"/>
<evidence type="ECO:0000256" key="6">
    <source>
        <dbReference type="ARBA" id="ARBA00024536"/>
    </source>
</evidence>
<proteinExistence type="inferred from homology"/>
<keyword evidence="2 7" id="KW-0408">Iron</keyword>
<dbReference type="Proteomes" id="UP000598971">
    <property type="component" value="Unassembled WGS sequence"/>
</dbReference>
<comment type="function">
    <text evidence="7">Catalyzes the ferrous insertion into protoporphyrin IX.</text>
</comment>
<dbReference type="InterPro" id="IPR001015">
    <property type="entry name" value="Ferrochelatase"/>
</dbReference>
<dbReference type="HAMAP" id="MF_00323">
    <property type="entry name" value="Ferrochelatase"/>
    <property type="match status" value="1"/>
</dbReference>
<keyword evidence="10" id="KW-1185">Reference proteome</keyword>
<evidence type="ECO:0000256" key="7">
    <source>
        <dbReference type="HAMAP-Rule" id="MF_00323"/>
    </source>
</evidence>
<keyword evidence="7" id="KW-0479">Metal-binding</keyword>
<dbReference type="EMBL" id="WHPF01000007">
    <property type="protein sequence ID" value="NNV56148.1"/>
    <property type="molecule type" value="Genomic_DNA"/>
</dbReference>
<dbReference type="PANTHER" id="PTHR11108">
    <property type="entry name" value="FERROCHELATASE"/>
    <property type="match status" value="1"/>
</dbReference>
<feature type="binding site" evidence="7">
    <location>
        <position position="294"/>
    </location>
    <ligand>
        <name>Fe(2+)</name>
        <dbReference type="ChEBI" id="CHEBI:29033"/>
    </ligand>
</feature>
<comment type="pathway">
    <text evidence="7">Porphyrin-containing compound metabolism; protoheme biosynthesis; protoheme from protoporphyrin-IX: step 1/1.</text>
</comment>
<dbReference type="GO" id="GO:0046872">
    <property type="term" value="F:metal ion binding"/>
    <property type="evidence" value="ECO:0007669"/>
    <property type="project" value="UniProtKB-KW"/>
</dbReference>
<dbReference type="EC" id="4.98.1.1" evidence="7"/>
<comment type="caution">
    <text evidence="9">The sequence shown here is derived from an EMBL/GenBank/DDBJ whole genome shotgun (WGS) entry which is preliminary data.</text>
</comment>
<evidence type="ECO:0000256" key="4">
    <source>
        <dbReference type="ARBA" id="ARBA00023239"/>
    </source>
</evidence>
<name>A0A8J8JTN7_9BACT</name>
<dbReference type="PANTHER" id="PTHR11108:SF1">
    <property type="entry name" value="FERROCHELATASE, MITOCHONDRIAL"/>
    <property type="match status" value="1"/>
</dbReference>
<organism evidence="9 10">
    <name type="scientific">Limnovirga soli</name>
    <dbReference type="NCBI Taxonomy" id="2656915"/>
    <lineage>
        <taxon>Bacteria</taxon>
        <taxon>Pseudomonadati</taxon>
        <taxon>Bacteroidota</taxon>
        <taxon>Chitinophagia</taxon>
        <taxon>Chitinophagales</taxon>
        <taxon>Chitinophagaceae</taxon>
        <taxon>Limnovirga</taxon>
    </lineage>
</organism>
<gene>
    <name evidence="7" type="primary">hemH</name>
    <name evidence="9" type="ORF">GD597_11815</name>
</gene>
<evidence type="ECO:0000256" key="3">
    <source>
        <dbReference type="ARBA" id="ARBA00023133"/>
    </source>
</evidence>
<feature type="binding site" evidence="7">
    <location>
        <position position="191"/>
    </location>
    <ligand>
        <name>Fe(2+)</name>
        <dbReference type="ChEBI" id="CHEBI:29033"/>
    </ligand>
</feature>
<comment type="catalytic activity">
    <reaction evidence="6">
        <text>Fe-coproporphyrin III + 2 H(+) = coproporphyrin III + Fe(2+)</text>
        <dbReference type="Rhea" id="RHEA:49572"/>
        <dbReference type="ChEBI" id="CHEBI:15378"/>
        <dbReference type="ChEBI" id="CHEBI:29033"/>
        <dbReference type="ChEBI" id="CHEBI:68438"/>
        <dbReference type="ChEBI" id="CHEBI:131725"/>
        <dbReference type="EC" id="4.99.1.9"/>
    </reaction>
    <physiologicalReaction direction="right-to-left" evidence="6">
        <dbReference type="Rhea" id="RHEA:49574"/>
    </physiologicalReaction>
</comment>
<comment type="subcellular location">
    <subcellularLocation>
        <location evidence="7">Cytoplasm</location>
    </subcellularLocation>
</comment>
<accession>A0A8J8JTN7</accession>